<feature type="compositionally biased region" description="Low complexity" evidence="1">
    <location>
        <begin position="1"/>
        <end position="56"/>
    </location>
</feature>
<feature type="region of interest" description="Disordered" evidence="1">
    <location>
        <begin position="1"/>
        <end position="58"/>
    </location>
</feature>
<protein>
    <recommendedName>
        <fullName evidence="4">Methyltransferase domain-containing protein</fullName>
    </recommendedName>
</protein>
<keyword evidence="3" id="KW-1185">Reference proteome</keyword>
<evidence type="ECO:0000256" key="1">
    <source>
        <dbReference type="SAM" id="MobiDB-lite"/>
    </source>
</evidence>
<dbReference type="PANTHER" id="PTHR43591">
    <property type="entry name" value="METHYLTRANSFERASE"/>
    <property type="match status" value="1"/>
</dbReference>
<evidence type="ECO:0000313" key="2">
    <source>
        <dbReference type="EMBL" id="OAL37075.1"/>
    </source>
</evidence>
<dbReference type="SUPFAM" id="SSF53335">
    <property type="entry name" value="S-adenosyl-L-methionine-dependent methyltransferases"/>
    <property type="match status" value="1"/>
</dbReference>
<dbReference type="EMBL" id="LVCJ01000017">
    <property type="protein sequence ID" value="OAL37075.1"/>
    <property type="molecule type" value="Genomic_DNA"/>
</dbReference>
<evidence type="ECO:0000313" key="3">
    <source>
        <dbReference type="Proteomes" id="UP000185904"/>
    </source>
</evidence>
<dbReference type="AlphaFoldDB" id="A0A178D7I7"/>
<sequence>MSSPGHSSGPSGASGASVDRTASSSVVPVSEPPLTDQPLSEDPGPSSSSHPEPSAEINADQSIEVDRSADLDSAYGDSLYATPRKLKGKQRLMRNRHSDLTSLASSITRGVWEYGRRYHSYGRSQYAFPNDDAEAERLDMQHAMQTHLLGDRLFWAPIDPNPARVLDLGTGTGIWAIEFADMFPSAVVTGTDLSAIQPDWVPPNCSFEIDDAEAEWTWNEASFDYIHNRNFVCAIRDWPKLIRQCYQFVKPGGWVEWHEKHPYLLSDDGSLPKDSALYQWGAKFFEASIEFGTDARSPQHLKRLMEEAGFVDVQEHILKLPVGPWAKDQRLKEVGLFETVNMTEGIQGLTIKLFTRCLHWTAAEVEAFLLQVRKDVKNRAIHSYYHLG</sequence>
<name>A0A178D7I7_9EURO</name>
<proteinExistence type="predicted"/>
<dbReference type="GeneID" id="34586973"/>
<dbReference type="RefSeq" id="XP_022502087.1">
    <property type="nucleotide sequence ID" value="XM_022641854.1"/>
</dbReference>
<comment type="caution">
    <text evidence="2">The sequence shown here is derived from an EMBL/GenBank/DDBJ whole genome shotgun (WGS) entry which is preliminary data.</text>
</comment>
<dbReference type="Gene3D" id="3.40.50.150">
    <property type="entry name" value="Vaccinia Virus protein VP39"/>
    <property type="match status" value="1"/>
</dbReference>
<gene>
    <name evidence="2" type="ORF">AYO20_03552</name>
</gene>
<dbReference type="InterPro" id="IPR029063">
    <property type="entry name" value="SAM-dependent_MTases_sf"/>
</dbReference>
<dbReference type="Proteomes" id="UP000185904">
    <property type="component" value="Unassembled WGS sequence"/>
</dbReference>
<dbReference type="GO" id="GO:0008168">
    <property type="term" value="F:methyltransferase activity"/>
    <property type="evidence" value="ECO:0007669"/>
    <property type="project" value="TreeGrafter"/>
</dbReference>
<organism evidence="2 3">
    <name type="scientific">Fonsecaea nubica</name>
    <dbReference type="NCBI Taxonomy" id="856822"/>
    <lineage>
        <taxon>Eukaryota</taxon>
        <taxon>Fungi</taxon>
        <taxon>Dikarya</taxon>
        <taxon>Ascomycota</taxon>
        <taxon>Pezizomycotina</taxon>
        <taxon>Eurotiomycetes</taxon>
        <taxon>Chaetothyriomycetidae</taxon>
        <taxon>Chaetothyriales</taxon>
        <taxon>Herpotrichiellaceae</taxon>
        <taxon>Fonsecaea</taxon>
    </lineage>
</organism>
<dbReference type="CDD" id="cd02440">
    <property type="entry name" value="AdoMet_MTases"/>
    <property type="match status" value="1"/>
</dbReference>
<evidence type="ECO:0008006" key="4">
    <source>
        <dbReference type="Google" id="ProtNLM"/>
    </source>
</evidence>
<dbReference type="PANTHER" id="PTHR43591:SF10">
    <property type="entry name" value="ABC TRANSMEMBRANE TYPE-1 DOMAIN-CONTAINING PROTEIN-RELATED"/>
    <property type="match status" value="1"/>
</dbReference>
<dbReference type="Pfam" id="PF13489">
    <property type="entry name" value="Methyltransf_23"/>
    <property type="match status" value="1"/>
</dbReference>
<accession>A0A178D7I7</accession>
<reference evidence="2 3" key="1">
    <citation type="submission" date="2016-03" db="EMBL/GenBank/DDBJ databases">
        <title>The draft genome sequence of Fonsecaea nubica causative agent of cutaneous subcutaneous infection in human host.</title>
        <authorList>
            <person name="Costa F."/>
            <person name="Sybren D.H."/>
            <person name="Raittz R.T."/>
            <person name="Weiss V.A."/>
            <person name="Leao A.C."/>
            <person name="Gomes R."/>
            <person name="De Souza E.M."/>
            <person name="Pedrosa F.O."/>
            <person name="Steffens M.B."/>
            <person name="Bombassaro A."/>
            <person name="Tadra-Sfeir M.Z."/>
            <person name="Moreno L.F."/>
            <person name="Najafzadeh M.J."/>
            <person name="Felipe M.S."/>
            <person name="Teixeira M."/>
            <person name="Sun J."/>
            <person name="Xi L."/>
            <person name="Castro M.A."/>
            <person name="Vicente V.A."/>
        </authorList>
    </citation>
    <scope>NUCLEOTIDE SEQUENCE [LARGE SCALE GENOMIC DNA]</scope>
    <source>
        <strain evidence="2 3">CBS 269.64</strain>
    </source>
</reference>
<dbReference type="OrthoDB" id="2013972at2759"/>